<organism evidence="2 3">
    <name type="scientific">Haloterrigena alkaliphila</name>
    <dbReference type="NCBI Taxonomy" id="2816475"/>
    <lineage>
        <taxon>Archaea</taxon>
        <taxon>Methanobacteriati</taxon>
        <taxon>Methanobacteriota</taxon>
        <taxon>Stenosarchaea group</taxon>
        <taxon>Halobacteria</taxon>
        <taxon>Halobacteriales</taxon>
        <taxon>Natrialbaceae</taxon>
        <taxon>Haloterrigena</taxon>
    </lineage>
</organism>
<feature type="transmembrane region" description="Helical" evidence="1">
    <location>
        <begin position="25"/>
        <end position="42"/>
    </location>
</feature>
<gene>
    <name evidence="2" type="ORF">J0X25_12550</name>
</gene>
<reference evidence="2 3" key="1">
    <citation type="submission" date="2021-03" db="EMBL/GenBank/DDBJ databases">
        <title>Haloterrigena longa sp. nov. and Haloterrigena limicola sp. nov., extremely halophilic archaea isolated from a salt lake.</title>
        <authorList>
            <person name="Henglin C."/>
        </authorList>
    </citation>
    <scope>NUCLEOTIDE SEQUENCE [LARGE SCALE GENOMIC DNA]</scope>
    <source>
        <strain evidence="2 3">KZCA68</strain>
    </source>
</reference>
<keyword evidence="3" id="KW-1185">Reference proteome</keyword>
<proteinExistence type="predicted"/>
<evidence type="ECO:0000313" key="2">
    <source>
        <dbReference type="EMBL" id="QSW98230.1"/>
    </source>
</evidence>
<keyword evidence="1" id="KW-1133">Transmembrane helix</keyword>
<dbReference type="AlphaFoldDB" id="A0A8A2VBY5"/>
<feature type="transmembrane region" description="Helical" evidence="1">
    <location>
        <begin position="54"/>
        <end position="72"/>
    </location>
</feature>
<dbReference type="KEGG" id="hakz:J0X25_12550"/>
<dbReference type="Proteomes" id="UP000663203">
    <property type="component" value="Chromosome"/>
</dbReference>
<name>A0A8A2VBY5_9EURY</name>
<dbReference type="EMBL" id="CP071462">
    <property type="protein sequence ID" value="QSW98230.1"/>
    <property type="molecule type" value="Genomic_DNA"/>
</dbReference>
<dbReference type="RefSeq" id="WP_207287840.1">
    <property type="nucleotide sequence ID" value="NZ_CP071462.1"/>
</dbReference>
<sequence>MLIILCIIVAGGFLSEKFLLDWQQAWAVLAGLLGASYFFTLIGGKVIPLDPIRLFTPLLPVILTAAIAVLYFRQIKVPQEQTIAIILVVLLIATQIAAIPPQLVKNDQTDMVYGESHYTPSEFAIGNWVTTYGEEEVIAEQPLLWHASDYSSIVERGVTNECRGYSIEREHYAGTKQWIRPPEQEVIYNSGGISVGGCPSTI</sequence>
<evidence type="ECO:0000256" key="1">
    <source>
        <dbReference type="SAM" id="Phobius"/>
    </source>
</evidence>
<dbReference type="GeneID" id="63188149"/>
<evidence type="ECO:0000313" key="3">
    <source>
        <dbReference type="Proteomes" id="UP000663203"/>
    </source>
</evidence>
<feature type="transmembrane region" description="Helical" evidence="1">
    <location>
        <begin position="84"/>
        <end position="104"/>
    </location>
</feature>
<keyword evidence="1" id="KW-0472">Membrane</keyword>
<protein>
    <submittedName>
        <fullName evidence="2">Uncharacterized protein</fullName>
    </submittedName>
</protein>
<accession>A0A8A2VBY5</accession>
<keyword evidence="1" id="KW-0812">Transmembrane</keyword>